<feature type="region of interest" description="Disordered" evidence="1">
    <location>
        <begin position="1"/>
        <end position="29"/>
    </location>
</feature>
<comment type="caution">
    <text evidence="2">The sequence shown here is derived from an EMBL/GenBank/DDBJ whole genome shotgun (WGS) entry which is preliminary data.</text>
</comment>
<dbReference type="EMBL" id="BLLF01000651">
    <property type="protein sequence ID" value="GFH13778.1"/>
    <property type="molecule type" value="Genomic_DNA"/>
</dbReference>
<evidence type="ECO:0000313" key="3">
    <source>
        <dbReference type="Proteomes" id="UP000485058"/>
    </source>
</evidence>
<reference evidence="2 3" key="1">
    <citation type="submission" date="2020-02" db="EMBL/GenBank/DDBJ databases">
        <title>Draft genome sequence of Haematococcus lacustris strain NIES-144.</title>
        <authorList>
            <person name="Morimoto D."/>
            <person name="Nakagawa S."/>
            <person name="Yoshida T."/>
            <person name="Sawayama S."/>
        </authorList>
    </citation>
    <scope>NUCLEOTIDE SEQUENCE [LARGE SCALE GENOMIC DNA]</scope>
    <source>
        <strain evidence="2 3">NIES-144</strain>
    </source>
</reference>
<keyword evidence="3" id="KW-1185">Reference proteome</keyword>
<name>A0A699Z305_HAELA</name>
<accession>A0A699Z305</accession>
<dbReference type="Proteomes" id="UP000485058">
    <property type="component" value="Unassembled WGS sequence"/>
</dbReference>
<sequence>MDASATDPPVRRKLNLKPRDENAAQKAAM</sequence>
<organism evidence="2 3">
    <name type="scientific">Haematococcus lacustris</name>
    <name type="common">Green alga</name>
    <name type="synonym">Haematococcus pluvialis</name>
    <dbReference type="NCBI Taxonomy" id="44745"/>
    <lineage>
        <taxon>Eukaryota</taxon>
        <taxon>Viridiplantae</taxon>
        <taxon>Chlorophyta</taxon>
        <taxon>core chlorophytes</taxon>
        <taxon>Chlorophyceae</taxon>
        <taxon>CS clade</taxon>
        <taxon>Chlamydomonadales</taxon>
        <taxon>Haematococcaceae</taxon>
        <taxon>Haematococcus</taxon>
    </lineage>
</organism>
<evidence type="ECO:0000313" key="2">
    <source>
        <dbReference type="EMBL" id="GFH13778.1"/>
    </source>
</evidence>
<gene>
    <name evidence="2" type="ORF">HaLaN_09724</name>
</gene>
<protein>
    <submittedName>
        <fullName evidence="2">Uncharacterized protein</fullName>
    </submittedName>
</protein>
<dbReference type="AlphaFoldDB" id="A0A699Z305"/>
<evidence type="ECO:0000256" key="1">
    <source>
        <dbReference type="SAM" id="MobiDB-lite"/>
    </source>
</evidence>
<proteinExistence type="predicted"/>